<protein>
    <submittedName>
        <fullName evidence="2">Uncharacterized protein</fullName>
    </submittedName>
</protein>
<feature type="transmembrane region" description="Helical" evidence="1">
    <location>
        <begin position="78"/>
        <end position="101"/>
    </location>
</feature>
<comment type="caution">
    <text evidence="2">The sequence shown here is derived from an EMBL/GenBank/DDBJ whole genome shotgun (WGS) entry which is preliminary data.</text>
</comment>
<dbReference type="RefSeq" id="XP_062688840.1">
    <property type="nucleotide sequence ID" value="XM_062840392.1"/>
</dbReference>
<sequence>MLIGKMLKLSQQLNKLSKPILVYLAALQDVPVNPIHIATAAAATTTTTTTTSYYVAIPPRRRRGRGRGRRNVADAFSFGVLAIDGVVVVVCDGMGSLVVVVCGVLER</sequence>
<accession>A0AAJ0HZU5</accession>
<gene>
    <name evidence="2" type="ORF">B0T23DRAFT_432640</name>
</gene>
<dbReference type="EMBL" id="JAULSX010000009">
    <property type="protein sequence ID" value="KAK3486077.1"/>
    <property type="molecule type" value="Genomic_DNA"/>
</dbReference>
<keyword evidence="3" id="KW-1185">Reference proteome</keyword>
<proteinExistence type="predicted"/>
<feature type="transmembrane region" description="Helical" evidence="1">
    <location>
        <begin position="35"/>
        <end position="57"/>
    </location>
</feature>
<dbReference type="Proteomes" id="UP001285908">
    <property type="component" value="Unassembled WGS sequence"/>
</dbReference>
<evidence type="ECO:0000313" key="3">
    <source>
        <dbReference type="Proteomes" id="UP001285908"/>
    </source>
</evidence>
<name>A0AAJ0HZU5_9PEZI</name>
<keyword evidence="1" id="KW-0812">Transmembrane</keyword>
<evidence type="ECO:0000256" key="1">
    <source>
        <dbReference type="SAM" id="Phobius"/>
    </source>
</evidence>
<keyword evidence="1" id="KW-1133">Transmembrane helix</keyword>
<dbReference type="GeneID" id="87878014"/>
<evidence type="ECO:0000313" key="2">
    <source>
        <dbReference type="EMBL" id="KAK3486077.1"/>
    </source>
</evidence>
<organism evidence="2 3">
    <name type="scientific">Neurospora hispaniola</name>
    <dbReference type="NCBI Taxonomy" id="588809"/>
    <lineage>
        <taxon>Eukaryota</taxon>
        <taxon>Fungi</taxon>
        <taxon>Dikarya</taxon>
        <taxon>Ascomycota</taxon>
        <taxon>Pezizomycotina</taxon>
        <taxon>Sordariomycetes</taxon>
        <taxon>Sordariomycetidae</taxon>
        <taxon>Sordariales</taxon>
        <taxon>Sordariaceae</taxon>
        <taxon>Neurospora</taxon>
    </lineage>
</organism>
<reference evidence="2 3" key="1">
    <citation type="journal article" date="2023" name="Mol. Phylogenet. Evol.">
        <title>Genome-scale phylogeny and comparative genomics of the fungal order Sordariales.</title>
        <authorList>
            <person name="Hensen N."/>
            <person name="Bonometti L."/>
            <person name="Westerberg I."/>
            <person name="Brannstrom I.O."/>
            <person name="Guillou S."/>
            <person name="Cros-Aarteil S."/>
            <person name="Calhoun S."/>
            <person name="Haridas S."/>
            <person name="Kuo A."/>
            <person name="Mondo S."/>
            <person name="Pangilinan J."/>
            <person name="Riley R."/>
            <person name="LaButti K."/>
            <person name="Andreopoulos B."/>
            <person name="Lipzen A."/>
            <person name="Chen C."/>
            <person name="Yan M."/>
            <person name="Daum C."/>
            <person name="Ng V."/>
            <person name="Clum A."/>
            <person name="Steindorff A."/>
            <person name="Ohm R.A."/>
            <person name="Martin F."/>
            <person name="Silar P."/>
            <person name="Natvig D.O."/>
            <person name="Lalanne C."/>
            <person name="Gautier V."/>
            <person name="Ament-Velasquez S.L."/>
            <person name="Kruys A."/>
            <person name="Hutchinson M.I."/>
            <person name="Powell A.J."/>
            <person name="Barry K."/>
            <person name="Miller A.N."/>
            <person name="Grigoriev I.V."/>
            <person name="Debuchy R."/>
            <person name="Gladieux P."/>
            <person name="Hiltunen Thoren M."/>
            <person name="Johannesson H."/>
        </authorList>
    </citation>
    <scope>NUCLEOTIDE SEQUENCE [LARGE SCALE GENOMIC DNA]</scope>
    <source>
        <strain evidence="2 3">FGSC 10403</strain>
    </source>
</reference>
<dbReference type="AlphaFoldDB" id="A0AAJ0HZU5"/>
<keyword evidence="1" id="KW-0472">Membrane</keyword>